<feature type="transmembrane region" description="Helical" evidence="1">
    <location>
        <begin position="95"/>
        <end position="117"/>
    </location>
</feature>
<sequence length="390" mass="40209">MTNVIGIGLHWFLVGNSGSRNSHGVVAVFLEHAPASNVVRPVPTGAALGALRGWTARIPRDVADVAAAGTVVAALALGTLTLITTITGADPRADVPATAALLVVCLAIYVRHLVFAVRDAIPPAAHLTAGLLAVLVVGAAPLLGAAWLNSAHIVAVVVVLTLRPVVALPLAVVLIAAVAPAAALLGATEQEALWLLVTTAMRVVAVYTLVWMVVALRRLRSAGAALAARAVARERLRIDGVITRTVRTALVTITDAADRADDLVARGDAGAARAELGDLVDTSRSGLAQARQLIRSFAQPDLRREIAATVTLLTAAGIDARVDVPTDGPPPGEEERLRAELRLLLARLLRAGPGPAVAITVRRVEGRWLLECRADPATASTAATSGVADG</sequence>
<evidence type="ECO:0000256" key="1">
    <source>
        <dbReference type="SAM" id="Phobius"/>
    </source>
</evidence>
<dbReference type="STRING" id="1824.SAMN05444423_10888"/>
<feature type="transmembrane region" description="Helical" evidence="1">
    <location>
        <begin position="166"/>
        <end position="185"/>
    </location>
</feature>
<comment type="caution">
    <text evidence="2">The sequence shown here is derived from an EMBL/GenBank/DDBJ whole genome shotgun (WGS) entry which is preliminary data.</text>
</comment>
<gene>
    <name evidence="2" type="ORF">NCAST_21_01610</name>
</gene>
<keyword evidence="1" id="KW-0812">Transmembrane</keyword>
<dbReference type="eggNOG" id="COG4585">
    <property type="taxonomic scope" value="Bacteria"/>
</dbReference>
<keyword evidence="1" id="KW-0472">Membrane</keyword>
<reference evidence="2 3" key="1">
    <citation type="journal article" date="2014" name="BMC Genomics">
        <title>Genome based analysis of type-I polyketide synthase and nonribosomal peptide synthetase gene clusters in seven strains of five representative Nocardia species.</title>
        <authorList>
            <person name="Komaki H."/>
            <person name="Ichikawa N."/>
            <person name="Hosoyama A."/>
            <person name="Takahashi-Nakaguchi A."/>
            <person name="Matsuzawa T."/>
            <person name="Suzuki K."/>
            <person name="Fujita N."/>
            <person name="Gonoi T."/>
        </authorList>
    </citation>
    <scope>NUCLEOTIDE SEQUENCE [LARGE SCALE GENOMIC DNA]</scope>
    <source>
        <strain evidence="2 3">NBRC 15531</strain>
    </source>
</reference>
<dbReference type="EMBL" id="BAFO02000021">
    <property type="protein sequence ID" value="GAD84210.1"/>
    <property type="molecule type" value="Genomic_DNA"/>
</dbReference>
<feature type="transmembrane region" description="Helical" evidence="1">
    <location>
        <begin position="192"/>
        <end position="214"/>
    </location>
</feature>
<protein>
    <recommendedName>
        <fullName evidence="4">Two-component histidine kinase</fullName>
    </recommendedName>
</protein>
<proteinExistence type="predicted"/>
<evidence type="ECO:0000313" key="2">
    <source>
        <dbReference type="EMBL" id="GAD84210.1"/>
    </source>
</evidence>
<accession>U5EA39</accession>
<evidence type="ECO:0000313" key="3">
    <source>
        <dbReference type="Proteomes" id="UP000017048"/>
    </source>
</evidence>
<feature type="transmembrane region" description="Helical" evidence="1">
    <location>
        <begin position="62"/>
        <end position="83"/>
    </location>
</feature>
<keyword evidence="1" id="KW-1133">Transmembrane helix</keyword>
<dbReference type="AlphaFoldDB" id="U5EA39"/>
<organism evidence="2 3">
    <name type="scientific">Nocardia asteroides NBRC 15531</name>
    <dbReference type="NCBI Taxonomy" id="1110697"/>
    <lineage>
        <taxon>Bacteria</taxon>
        <taxon>Bacillati</taxon>
        <taxon>Actinomycetota</taxon>
        <taxon>Actinomycetes</taxon>
        <taxon>Mycobacteriales</taxon>
        <taxon>Nocardiaceae</taxon>
        <taxon>Nocardia</taxon>
    </lineage>
</organism>
<name>U5EA39_NOCAS</name>
<keyword evidence="3" id="KW-1185">Reference proteome</keyword>
<evidence type="ECO:0008006" key="4">
    <source>
        <dbReference type="Google" id="ProtNLM"/>
    </source>
</evidence>
<feature type="transmembrane region" description="Helical" evidence="1">
    <location>
        <begin position="129"/>
        <end position="160"/>
    </location>
</feature>
<dbReference type="Proteomes" id="UP000017048">
    <property type="component" value="Unassembled WGS sequence"/>
</dbReference>